<organism evidence="3 4">
    <name type="scientific">Mycolicibacterium bacteremicum</name>
    <name type="common">Mycobacterium bacteremicum</name>
    <dbReference type="NCBI Taxonomy" id="564198"/>
    <lineage>
        <taxon>Bacteria</taxon>
        <taxon>Bacillati</taxon>
        <taxon>Actinomycetota</taxon>
        <taxon>Actinomycetes</taxon>
        <taxon>Mycobacteriales</taxon>
        <taxon>Mycobacteriaceae</taxon>
        <taxon>Mycolicibacterium</taxon>
    </lineage>
</organism>
<dbReference type="Pfam" id="PF10756">
    <property type="entry name" value="bPH_6"/>
    <property type="match status" value="1"/>
</dbReference>
<feature type="transmembrane region" description="Helical" evidence="1">
    <location>
        <begin position="21"/>
        <end position="41"/>
    </location>
</feature>
<dbReference type="EMBL" id="MVHJ01000034">
    <property type="protein sequence ID" value="ORA02092.1"/>
    <property type="molecule type" value="Genomic_DNA"/>
</dbReference>
<dbReference type="RefSeq" id="WP_083061631.1">
    <property type="nucleotide sequence ID" value="NZ_JACKVM010000014.1"/>
</dbReference>
<reference evidence="3 4" key="1">
    <citation type="submission" date="2017-02" db="EMBL/GenBank/DDBJ databases">
        <title>The new phylogeny of genus Mycobacterium.</title>
        <authorList>
            <person name="Tortoli E."/>
            <person name="Trovato A."/>
            <person name="Cirillo D.M."/>
        </authorList>
    </citation>
    <scope>NUCLEOTIDE SEQUENCE [LARGE SCALE GENOMIC DNA]</scope>
    <source>
        <strain evidence="3 4">DSM 45578</strain>
    </source>
</reference>
<dbReference type="STRING" id="564198.BST17_25165"/>
<dbReference type="AlphaFoldDB" id="A0A1W9YQ91"/>
<comment type="caution">
    <text evidence="3">The sequence shown here is derived from an EMBL/GenBank/DDBJ whole genome shotgun (WGS) entry which is preliminary data.</text>
</comment>
<feature type="domain" description="Low molecular weight protein antigen 6 PH" evidence="2">
    <location>
        <begin position="74"/>
        <end position="143"/>
    </location>
</feature>
<gene>
    <name evidence="3" type="ORF">BST17_25165</name>
</gene>
<keyword evidence="1" id="KW-0472">Membrane</keyword>
<keyword evidence="1" id="KW-1133">Transmembrane helix</keyword>
<evidence type="ECO:0000256" key="1">
    <source>
        <dbReference type="SAM" id="Phobius"/>
    </source>
</evidence>
<sequence length="160" mass="17134">MTGSADTQTWDLEVRPHLTPFFVYGAAFLIAAAHIGVGFLLKVGSSGVVFRTADQVGIALVGIVIASCVLLLARPRLRVGPSGISVRNALGYKLIAWSDVVDVSFPPGARWARIDLADDEYTAAMAIQAVDKERAVAAMDQVRTLMQRYKNDLNSPSASS</sequence>
<dbReference type="InterPro" id="IPR019692">
    <property type="entry name" value="CFP-6_PH"/>
</dbReference>
<accession>A0A1W9YQ91</accession>
<protein>
    <recommendedName>
        <fullName evidence="2">Low molecular weight protein antigen 6 PH domain-containing protein</fullName>
    </recommendedName>
</protein>
<dbReference type="Proteomes" id="UP000192366">
    <property type="component" value="Unassembled WGS sequence"/>
</dbReference>
<dbReference type="OrthoDB" id="5191452at2"/>
<evidence type="ECO:0000313" key="4">
    <source>
        <dbReference type="Proteomes" id="UP000192366"/>
    </source>
</evidence>
<evidence type="ECO:0000313" key="3">
    <source>
        <dbReference type="EMBL" id="ORA02092.1"/>
    </source>
</evidence>
<feature type="transmembrane region" description="Helical" evidence="1">
    <location>
        <begin position="53"/>
        <end position="73"/>
    </location>
</feature>
<keyword evidence="4" id="KW-1185">Reference proteome</keyword>
<proteinExistence type="predicted"/>
<name>A0A1W9YQ91_MYCBA</name>
<keyword evidence="1" id="KW-0812">Transmembrane</keyword>
<evidence type="ECO:0000259" key="2">
    <source>
        <dbReference type="Pfam" id="PF10756"/>
    </source>
</evidence>